<proteinExistence type="predicted"/>
<keyword evidence="3" id="KW-1185">Reference proteome</keyword>
<feature type="signal peptide" evidence="1">
    <location>
        <begin position="1"/>
        <end position="18"/>
    </location>
</feature>
<keyword evidence="1" id="KW-0732">Signal</keyword>
<gene>
    <name evidence="2" type="ORF">CUN60_11705</name>
</gene>
<evidence type="ECO:0000313" key="2">
    <source>
        <dbReference type="EMBL" id="AUR52930.1"/>
    </source>
</evidence>
<sequence length="819" mass="91687">MKAKLISLLTCLALNSYAANTIISVPSTQLNNYTVIRAEIPTISGIKSATQNCANLSYCDITMAGVSLAPGVYEINIYAANNGKKIGSAPIEKFANLPGDDIYNINLNLNNLNLSNLATPEASRISIDGSNLGDYKEISQRVGASFKIIAAIFPQLKPVSDFAGGVIELIFPKNSGGSIDLNTTNKQLLLAIDLISQVGTQVKILEDKLINFYTQYNKDRFQDKIKGLNSDLGIINQLSQQVGYTLKSSNNSLIEYMKAHQKTERLTTIMDFFQKDRNAAELALGNILGKNGDNLTNIKSVLDSLMHETSRDNAKVNYIALNSFYNAEYIKCYTDILAAIASMQQIDTLGATLISKDFQYANIYAGHISIKIDGVSPQNTIQQNAAIVREFYAKKIQLLLNKLPIDKNSLKDVYGPTGLRFDDYSRFSSEGRLDPTKLSSLAGLTITSYDGTTLVGTYGGNSRSNWPTAAVFSLPFQNYQNSKVHVINDQAIFIPQNAVDNSYDGIVRLEHVDHTEFRTWWGKDGAKWNSDVIHWRKSRFYNSKAFNDIPVYSELNYQHLVRLYEEGNANLYEWNRPMEVINGNHIRMNRPNYETNVSKQGDVEPRYAIYAVSGGNVPANTQYAFGVKYGAWGNTSILKSECNNFGCDARWRDEWAWGFRLFCPTFICKQLDDRTLAYPDGTFVVISGERGNTNINITRDPKIVSWQKYTITTSFRFSQNESSSYNYFYYSPKISSISSGSHNLAPNSTDVFYNKEKVVGFKYSYGMQDINKAGQDDTPSFNLKMENGFCHSYSTKFGKNLKTCVSDKGNNHFEINTTD</sequence>
<organism evidence="2 3">
    <name type="scientific">Aquella oligotrophica</name>
    <dbReference type="NCBI Taxonomy" id="2067065"/>
    <lineage>
        <taxon>Bacteria</taxon>
        <taxon>Pseudomonadati</taxon>
        <taxon>Pseudomonadota</taxon>
        <taxon>Betaproteobacteria</taxon>
        <taxon>Neisseriales</taxon>
        <taxon>Neisseriaceae</taxon>
        <taxon>Aquella</taxon>
    </lineage>
</organism>
<name>A0A2I7N8Z2_9NEIS</name>
<protein>
    <submittedName>
        <fullName evidence="2">Uncharacterized protein</fullName>
    </submittedName>
</protein>
<evidence type="ECO:0000256" key="1">
    <source>
        <dbReference type="SAM" id="SignalP"/>
    </source>
</evidence>
<dbReference type="EMBL" id="CP024847">
    <property type="protein sequence ID" value="AUR52930.1"/>
    <property type="molecule type" value="Genomic_DNA"/>
</dbReference>
<dbReference type="KEGG" id="nba:CUN60_11705"/>
<evidence type="ECO:0000313" key="3">
    <source>
        <dbReference type="Proteomes" id="UP000236655"/>
    </source>
</evidence>
<dbReference type="RefSeq" id="WP_102952217.1">
    <property type="nucleotide sequence ID" value="NZ_CP024847.1"/>
</dbReference>
<reference evidence="3" key="1">
    <citation type="submission" date="2017-11" db="EMBL/GenBank/DDBJ databases">
        <authorList>
            <person name="Chan K.G."/>
            <person name="Lee L.S."/>
        </authorList>
    </citation>
    <scope>NUCLEOTIDE SEQUENCE [LARGE SCALE GENOMIC DNA]</scope>
    <source>
        <strain evidence="3">DSM 100970</strain>
    </source>
</reference>
<dbReference type="Proteomes" id="UP000236655">
    <property type="component" value="Chromosome"/>
</dbReference>
<accession>A0A2I7N8Z2</accession>
<feature type="chain" id="PRO_5014447954" evidence="1">
    <location>
        <begin position="19"/>
        <end position="819"/>
    </location>
</feature>
<dbReference type="AlphaFoldDB" id="A0A2I7N8Z2"/>